<proteinExistence type="predicted"/>
<organism evidence="1 2">
    <name type="scientific">Methylorubrum populi</name>
    <dbReference type="NCBI Taxonomy" id="223967"/>
    <lineage>
        <taxon>Bacteria</taxon>
        <taxon>Pseudomonadati</taxon>
        <taxon>Pseudomonadota</taxon>
        <taxon>Alphaproteobacteria</taxon>
        <taxon>Hyphomicrobiales</taxon>
        <taxon>Methylobacteriaceae</taxon>
        <taxon>Methylorubrum</taxon>
    </lineage>
</organism>
<sequence length="356" mass="38190">MQSQLVLQSAELLTKRWSRLAPAEKPAFDALLLALCGQIDTAARTAFAEQLAGLRLGPPLTSQALARERSARIAAPLLSRCTSLGTDILTDIATSAGEAQHLAIASRPVLPASLTDCLIRHGSGLVAARLVENDGACFSEAGFSGLMAHGEHSEAVTLRLATRADLPPAHRPALIQRTRERAIDALRRELGGDRTEVDSLLLQALQTLAHPVAEPRLARFNASADFVRRRFATTRPSPAQLERWANLNRIEDVVATLALRTGLPLAVIVAAFDAPAPATMAALLRGLDASWPLLKALLAQRYGGDIPIARANEAYELHRRLSPLAARRLIRFAALPLRIVAFPQAIDAPPPLLATA</sequence>
<dbReference type="EMBL" id="DYYG01000010">
    <property type="protein sequence ID" value="HJE22580.1"/>
    <property type="molecule type" value="Genomic_DNA"/>
</dbReference>
<dbReference type="InterPro" id="IPR019285">
    <property type="entry name" value="DUF2336"/>
</dbReference>
<evidence type="ECO:0000313" key="1">
    <source>
        <dbReference type="EMBL" id="HJE22580.1"/>
    </source>
</evidence>
<protein>
    <submittedName>
        <fullName evidence="1">DUF2336 domain-containing protein</fullName>
    </submittedName>
</protein>
<accession>A0A921JDG9</accession>
<evidence type="ECO:0000313" key="2">
    <source>
        <dbReference type="Proteomes" id="UP000742631"/>
    </source>
</evidence>
<gene>
    <name evidence="1" type="ORF">K8W01_02810</name>
</gene>
<comment type="caution">
    <text evidence="1">The sequence shown here is derived from an EMBL/GenBank/DDBJ whole genome shotgun (WGS) entry which is preliminary data.</text>
</comment>
<reference evidence="1" key="1">
    <citation type="journal article" date="2021" name="PeerJ">
        <title>Extensive microbial diversity within the chicken gut microbiome revealed by metagenomics and culture.</title>
        <authorList>
            <person name="Gilroy R."/>
            <person name="Ravi A."/>
            <person name="Getino M."/>
            <person name="Pursley I."/>
            <person name="Horton D.L."/>
            <person name="Alikhan N.F."/>
            <person name="Baker D."/>
            <person name="Gharbi K."/>
            <person name="Hall N."/>
            <person name="Watson M."/>
            <person name="Adriaenssens E.M."/>
            <person name="Foster-Nyarko E."/>
            <person name="Jarju S."/>
            <person name="Secka A."/>
            <person name="Antonio M."/>
            <person name="Oren A."/>
            <person name="Chaudhuri R.R."/>
            <person name="La Ragione R."/>
            <person name="Hildebrand F."/>
            <person name="Pallen M.J."/>
        </authorList>
    </citation>
    <scope>NUCLEOTIDE SEQUENCE</scope>
    <source>
        <strain evidence="1">316</strain>
    </source>
</reference>
<dbReference type="Proteomes" id="UP000742631">
    <property type="component" value="Unassembled WGS sequence"/>
</dbReference>
<name>A0A921JDG9_9HYPH</name>
<dbReference type="AlphaFoldDB" id="A0A921JDG9"/>
<reference evidence="1" key="2">
    <citation type="submission" date="2021-09" db="EMBL/GenBank/DDBJ databases">
        <authorList>
            <person name="Gilroy R."/>
        </authorList>
    </citation>
    <scope>NUCLEOTIDE SEQUENCE</scope>
    <source>
        <strain evidence="1">316</strain>
    </source>
</reference>
<dbReference type="Pfam" id="PF10098">
    <property type="entry name" value="DUF2336"/>
    <property type="match status" value="1"/>
</dbReference>